<dbReference type="SUPFAM" id="SSF51126">
    <property type="entry name" value="Pectin lyase-like"/>
    <property type="match status" value="1"/>
</dbReference>
<name>A0AAN6Y6E4_9PEZI</name>
<dbReference type="InterPro" id="IPR012334">
    <property type="entry name" value="Pectin_lyas_fold"/>
</dbReference>
<evidence type="ECO:0000256" key="1">
    <source>
        <dbReference type="SAM" id="SignalP"/>
    </source>
</evidence>
<gene>
    <name evidence="2" type="ORF">QBC37DRAFT_288589</name>
</gene>
<keyword evidence="2" id="KW-0858">Xylan degradation</keyword>
<organism evidence="2 3">
    <name type="scientific">Rhypophila decipiens</name>
    <dbReference type="NCBI Taxonomy" id="261697"/>
    <lineage>
        <taxon>Eukaryota</taxon>
        <taxon>Fungi</taxon>
        <taxon>Dikarya</taxon>
        <taxon>Ascomycota</taxon>
        <taxon>Pezizomycotina</taxon>
        <taxon>Sordariomycetes</taxon>
        <taxon>Sordariomycetidae</taxon>
        <taxon>Sordariales</taxon>
        <taxon>Naviculisporaceae</taxon>
        <taxon>Rhypophila</taxon>
    </lineage>
</organism>
<evidence type="ECO:0000313" key="2">
    <source>
        <dbReference type="EMBL" id="KAK4212150.1"/>
    </source>
</evidence>
<reference evidence="2" key="2">
    <citation type="submission" date="2023-05" db="EMBL/GenBank/DDBJ databases">
        <authorList>
            <consortium name="Lawrence Berkeley National Laboratory"/>
            <person name="Steindorff A."/>
            <person name="Hensen N."/>
            <person name="Bonometti L."/>
            <person name="Westerberg I."/>
            <person name="Brannstrom I.O."/>
            <person name="Guillou S."/>
            <person name="Cros-Aarteil S."/>
            <person name="Calhoun S."/>
            <person name="Haridas S."/>
            <person name="Kuo A."/>
            <person name="Mondo S."/>
            <person name="Pangilinan J."/>
            <person name="Riley R."/>
            <person name="Labutti K."/>
            <person name="Andreopoulos B."/>
            <person name="Lipzen A."/>
            <person name="Chen C."/>
            <person name="Yanf M."/>
            <person name="Daum C."/>
            <person name="Ng V."/>
            <person name="Clum A."/>
            <person name="Ohm R."/>
            <person name="Martin F."/>
            <person name="Silar P."/>
            <person name="Natvig D."/>
            <person name="Lalanne C."/>
            <person name="Gautier V."/>
            <person name="Ament-Velasquez S.L."/>
            <person name="Kruys A."/>
            <person name="Hutchinson M.I."/>
            <person name="Powell A.J."/>
            <person name="Barry K."/>
            <person name="Miller A.N."/>
            <person name="Grigoriev I.V."/>
            <person name="Debuchy R."/>
            <person name="Gladieux P."/>
            <person name="Thoren M.H."/>
            <person name="Johannesson H."/>
        </authorList>
    </citation>
    <scope>NUCLEOTIDE SEQUENCE</scope>
    <source>
        <strain evidence="2">PSN293</strain>
    </source>
</reference>
<keyword evidence="2" id="KW-0119">Carbohydrate metabolism</keyword>
<keyword evidence="3" id="KW-1185">Reference proteome</keyword>
<keyword evidence="2" id="KW-0326">Glycosidase</keyword>
<protein>
    <submittedName>
        <fullName evidence="2">Xylanase A</fullName>
    </submittedName>
</protein>
<feature type="signal peptide" evidence="1">
    <location>
        <begin position="1"/>
        <end position="21"/>
    </location>
</feature>
<keyword evidence="1" id="KW-0732">Signal</keyword>
<dbReference type="GO" id="GO:0016798">
    <property type="term" value="F:hydrolase activity, acting on glycosyl bonds"/>
    <property type="evidence" value="ECO:0007669"/>
    <property type="project" value="UniProtKB-KW"/>
</dbReference>
<feature type="chain" id="PRO_5042944765" evidence="1">
    <location>
        <begin position="22"/>
        <end position="733"/>
    </location>
</feature>
<evidence type="ECO:0000313" key="3">
    <source>
        <dbReference type="Proteomes" id="UP001301769"/>
    </source>
</evidence>
<keyword evidence="2" id="KW-0378">Hydrolase</keyword>
<dbReference type="PANTHER" id="PTHR36453">
    <property type="entry name" value="SECRETED PROTEIN-RELATED"/>
    <property type="match status" value="1"/>
</dbReference>
<reference evidence="2" key="1">
    <citation type="journal article" date="2023" name="Mol. Phylogenet. Evol.">
        <title>Genome-scale phylogeny and comparative genomics of the fungal order Sordariales.</title>
        <authorList>
            <person name="Hensen N."/>
            <person name="Bonometti L."/>
            <person name="Westerberg I."/>
            <person name="Brannstrom I.O."/>
            <person name="Guillou S."/>
            <person name="Cros-Aarteil S."/>
            <person name="Calhoun S."/>
            <person name="Haridas S."/>
            <person name="Kuo A."/>
            <person name="Mondo S."/>
            <person name="Pangilinan J."/>
            <person name="Riley R."/>
            <person name="LaButti K."/>
            <person name="Andreopoulos B."/>
            <person name="Lipzen A."/>
            <person name="Chen C."/>
            <person name="Yan M."/>
            <person name="Daum C."/>
            <person name="Ng V."/>
            <person name="Clum A."/>
            <person name="Steindorff A."/>
            <person name="Ohm R.A."/>
            <person name="Martin F."/>
            <person name="Silar P."/>
            <person name="Natvig D.O."/>
            <person name="Lalanne C."/>
            <person name="Gautier V."/>
            <person name="Ament-Velasquez S.L."/>
            <person name="Kruys A."/>
            <person name="Hutchinson M.I."/>
            <person name="Powell A.J."/>
            <person name="Barry K."/>
            <person name="Miller A.N."/>
            <person name="Grigoriev I.V."/>
            <person name="Debuchy R."/>
            <person name="Gladieux P."/>
            <person name="Hiltunen Thoren M."/>
            <person name="Johannesson H."/>
        </authorList>
    </citation>
    <scope>NUCLEOTIDE SEQUENCE</scope>
    <source>
        <strain evidence="2">PSN293</strain>
    </source>
</reference>
<dbReference type="PANTHER" id="PTHR36453:SF2">
    <property type="entry name" value="APPLE DOMAIN-CONTAINING PROTEIN"/>
    <property type="match status" value="1"/>
</dbReference>
<dbReference type="EMBL" id="MU858133">
    <property type="protein sequence ID" value="KAK4212150.1"/>
    <property type="molecule type" value="Genomic_DNA"/>
</dbReference>
<sequence length="733" mass="78871">MRANTCSLLWLTAIFGQHAAAADVFVSPGGADNNAGTSDKPLKSLPAAQKALRDLLARSPNENITVNLAPGVYPLSAPLVLTEKDSGNNGASVNWVGPGAVISGGIEVTGWTVESNGIYSAKVPVGVKSRNLYVNGKAANLARRKVNRGDLRYTSTSITWSNSGLDWLSSTKGIDKAEMRWISSFTDRYSPIQSVKNRELVMKQNSWFHNNWGYDHISKPNADFGVWVQNALALLVEGGQFFLDSAAGKVYYKPLAGENIATSKAYLGVLEALVTVGGTSYGSPAQNIYFKDISFAHTTWNQVTDIGYIDQQTGGNICETNRNYDRSNFESARPWWCQMLSAVQVSAAKNIGFSGGNYTQLGAGGIGIGNDPNAHLSGVGLGASRVAVRDAYFTQIMGNSITAGGIRPDAHHPPDNRMINQYIDITGNIFYNVSVLYSSTVPIFAAYVQYSTITNNDIDYTPYSGICLGYGWGSNDAGGSQEYVNRGLYKYQTKYTTPTISRNNLIQGNLAHRYGYGHTDLGAYYTLSKSPDTYLTDNYAYDASGFGTYTDEGSNSYIIANNVLLPSGQWSAQNGVNTANNTYKDNYYRTGINRPGNFQISNLSQASVNAKRVAYRAGILPGKRAGRPVSNQPVSALPDGVVTVILTRDSLSITVDNFDDKEFTNVTFEARVTNNSFQIGSDIGTVPKTVPANGKATGSWKVNGNGANSGKVTATVKYVNSRTGESGTLTGGN</sequence>
<dbReference type="Proteomes" id="UP001301769">
    <property type="component" value="Unassembled WGS sequence"/>
</dbReference>
<dbReference type="AlphaFoldDB" id="A0AAN6Y6E4"/>
<dbReference type="Gene3D" id="2.160.20.10">
    <property type="entry name" value="Single-stranded right-handed beta-helix, Pectin lyase-like"/>
    <property type="match status" value="2"/>
</dbReference>
<accession>A0AAN6Y6E4</accession>
<keyword evidence="2" id="KW-0624">Polysaccharide degradation</keyword>
<proteinExistence type="predicted"/>
<dbReference type="InterPro" id="IPR011050">
    <property type="entry name" value="Pectin_lyase_fold/virulence"/>
</dbReference>
<dbReference type="GO" id="GO:0045493">
    <property type="term" value="P:xylan catabolic process"/>
    <property type="evidence" value="ECO:0007669"/>
    <property type="project" value="UniProtKB-KW"/>
</dbReference>
<comment type="caution">
    <text evidence="2">The sequence shown here is derived from an EMBL/GenBank/DDBJ whole genome shotgun (WGS) entry which is preliminary data.</text>
</comment>